<dbReference type="GO" id="GO:0003723">
    <property type="term" value="F:RNA binding"/>
    <property type="evidence" value="ECO:0007669"/>
    <property type="project" value="InterPro"/>
</dbReference>
<dbReference type="AlphaFoldDB" id="A0A392R0P0"/>
<proteinExistence type="predicted"/>
<dbReference type="InterPro" id="IPR036430">
    <property type="entry name" value="RNase_T2-like_sf"/>
</dbReference>
<dbReference type="SUPFAM" id="SSF55895">
    <property type="entry name" value="Ribonuclease Rh-like"/>
    <property type="match status" value="1"/>
</dbReference>
<keyword evidence="2" id="KW-1185">Reference proteome</keyword>
<dbReference type="GO" id="GO:0033897">
    <property type="term" value="F:ribonuclease T2 activity"/>
    <property type="evidence" value="ECO:0007669"/>
    <property type="project" value="InterPro"/>
</dbReference>
<organism evidence="1 2">
    <name type="scientific">Trifolium medium</name>
    <dbReference type="NCBI Taxonomy" id="97028"/>
    <lineage>
        <taxon>Eukaryota</taxon>
        <taxon>Viridiplantae</taxon>
        <taxon>Streptophyta</taxon>
        <taxon>Embryophyta</taxon>
        <taxon>Tracheophyta</taxon>
        <taxon>Spermatophyta</taxon>
        <taxon>Magnoliopsida</taxon>
        <taxon>eudicotyledons</taxon>
        <taxon>Gunneridae</taxon>
        <taxon>Pentapetalae</taxon>
        <taxon>rosids</taxon>
        <taxon>fabids</taxon>
        <taxon>Fabales</taxon>
        <taxon>Fabaceae</taxon>
        <taxon>Papilionoideae</taxon>
        <taxon>50 kb inversion clade</taxon>
        <taxon>NPAAA clade</taxon>
        <taxon>Hologalegina</taxon>
        <taxon>IRL clade</taxon>
        <taxon>Trifolieae</taxon>
        <taxon>Trifolium</taxon>
    </lineage>
</organism>
<sequence>INQTQFFQLAYNIWSRIDLVAILQQQRITPQPNVRYAPDRFVTAIMMHSYAGRLLGRPELHCANNG</sequence>
<protein>
    <submittedName>
        <fullName evidence="1">Ribonuclease S-7-like</fullName>
    </submittedName>
</protein>
<dbReference type="Gene3D" id="3.90.730.10">
    <property type="entry name" value="Ribonuclease T2-like"/>
    <property type="match status" value="1"/>
</dbReference>
<evidence type="ECO:0000313" key="1">
    <source>
        <dbReference type="EMBL" id="MCI29400.1"/>
    </source>
</evidence>
<name>A0A392R0P0_9FABA</name>
<accession>A0A392R0P0</accession>
<dbReference type="Proteomes" id="UP000265520">
    <property type="component" value="Unassembled WGS sequence"/>
</dbReference>
<feature type="non-terminal residue" evidence="1">
    <location>
        <position position="1"/>
    </location>
</feature>
<reference evidence="1 2" key="1">
    <citation type="journal article" date="2018" name="Front. Plant Sci.">
        <title>Red Clover (Trifolium pratense) and Zigzag Clover (T. medium) - A Picture of Genomic Similarities and Differences.</title>
        <authorList>
            <person name="Dluhosova J."/>
            <person name="Istvanek J."/>
            <person name="Nedelnik J."/>
            <person name="Repkova J."/>
        </authorList>
    </citation>
    <scope>NUCLEOTIDE SEQUENCE [LARGE SCALE GENOMIC DNA]</scope>
    <source>
        <strain evidence="2">cv. 10/8</strain>
        <tissue evidence="1">Leaf</tissue>
    </source>
</reference>
<dbReference type="EMBL" id="LXQA010172288">
    <property type="protein sequence ID" value="MCI29400.1"/>
    <property type="molecule type" value="Genomic_DNA"/>
</dbReference>
<evidence type="ECO:0000313" key="2">
    <source>
        <dbReference type="Proteomes" id="UP000265520"/>
    </source>
</evidence>
<comment type="caution">
    <text evidence="1">The sequence shown here is derived from an EMBL/GenBank/DDBJ whole genome shotgun (WGS) entry which is preliminary data.</text>
</comment>